<comment type="subcellular location">
    <subcellularLocation>
        <location evidence="12">Cytoplasm</location>
    </subcellularLocation>
</comment>
<comment type="catalytic activity">
    <reaction evidence="11 12">
        <text>L-aspartate 4-semialdehyde + pyruvate = (2S,4S)-4-hydroxy-2,3,4,5-tetrahydrodipicolinate + H2O + H(+)</text>
        <dbReference type="Rhea" id="RHEA:34171"/>
        <dbReference type="ChEBI" id="CHEBI:15361"/>
        <dbReference type="ChEBI" id="CHEBI:15377"/>
        <dbReference type="ChEBI" id="CHEBI:15378"/>
        <dbReference type="ChEBI" id="CHEBI:67139"/>
        <dbReference type="ChEBI" id="CHEBI:537519"/>
        <dbReference type="EC" id="4.3.3.7"/>
    </reaction>
</comment>
<keyword evidence="6 12" id="KW-0028">Amino-acid biosynthesis</keyword>
<evidence type="ECO:0000256" key="13">
    <source>
        <dbReference type="PIRNR" id="PIRNR001365"/>
    </source>
</evidence>
<dbReference type="PROSITE" id="PS00666">
    <property type="entry name" value="DHDPS_2"/>
    <property type="match status" value="1"/>
</dbReference>
<evidence type="ECO:0000256" key="14">
    <source>
        <dbReference type="PIRSR" id="PIRSR001365-1"/>
    </source>
</evidence>
<dbReference type="EC" id="4.3.3.7" evidence="4 12"/>
<evidence type="ECO:0000256" key="15">
    <source>
        <dbReference type="PIRSR" id="PIRSR001365-2"/>
    </source>
</evidence>
<dbReference type="InterPro" id="IPR020625">
    <property type="entry name" value="Schiff_base-form_aldolases_AS"/>
</dbReference>
<comment type="pathway">
    <text evidence="2 12">Amino-acid biosynthesis; L-lysine biosynthesis via DAP pathway; (S)-tetrahydrodipicolinate from L-aspartate: step 3/4.</text>
</comment>
<comment type="caution">
    <text evidence="12">Was originally thought to be a dihydrodipicolinate synthase (DHDPS), catalyzing the condensation of (S)-aspartate-beta-semialdehyde [(S)-ASA] and pyruvate to dihydrodipicolinate (DHDP). However, it was shown in E.coli that the product of the enzymatic reaction is not dihydrodipicolinate but in fact (4S)-4-hydroxy-2,3,4,5-tetrahydro-(2S)-dipicolinic acid (HTPA), and that the consecutive dehydration reaction leading to DHDP is not spontaneous but catalyzed by DapB.</text>
</comment>
<dbReference type="PRINTS" id="PR00146">
    <property type="entry name" value="DHPICSNTHASE"/>
</dbReference>
<evidence type="ECO:0000256" key="9">
    <source>
        <dbReference type="ARBA" id="ARBA00023239"/>
    </source>
</evidence>
<dbReference type="SUPFAM" id="SSF51569">
    <property type="entry name" value="Aldolase"/>
    <property type="match status" value="1"/>
</dbReference>
<keyword evidence="5 12" id="KW-0963">Cytoplasm</keyword>
<comment type="similarity">
    <text evidence="3 12 13">Belongs to the DapA family.</text>
</comment>
<keyword evidence="7 12" id="KW-0220">Diaminopimelate biosynthesis</keyword>
<dbReference type="EMBL" id="PCRF01000046">
    <property type="protein sequence ID" value="PIP16635.1"/>
    <property type="molecule type" value="Genomic_DNA"/>
</dbReference>
<comment type="caution">
    <text evidence="16">The sequence shown here is derived from an EMBL/GenBank/DDBJ whole genome shotgun (WGS) entry which is preliminary data.</text>
</comment>
<dbReference type="AlphaFoldDB" id="A0A2G9YBN1"/>
<dbReference type="CDD" id="cd00950">
    <property type="entry name" value="DHDPS"/>
    <property type="match status" value="1"/>
</dbReference>
<dbReference type="InterPro" id="IPR013785">
    <property type="entry name" value="Aldolase_TIM"/>
</dbReference>
<feature type="site" description="Part of a proton relay during catalysis" evidence="12">
    <location>
        <position position="106"/>
    </location>
</feature>
<evidence type="ECO:0000313" key="16">
    <source>
        <dbReference type="EMBL" id="PIP16635.1"/>
    </source>
</evidence>
<protein>
    <recommendedName>
        <fullName evidence="4 12">4-hydroxy-tetrahydrodipicolinate synthase</fullName>
        <shortName evidence="12">HTPA synthase</shortName>
        <ecNumber evidence="4 12">4.3.3.7</ecNumber>
    </recommendedName>
</protein>
<dbReference type="GO" id="GO:0008840">
    <property type="term" value="F:4-hydroxy-tetrahydrodipicolinate synthase activity"/>
    <property type="evidence" value="ECO:0007669"/>
    <property type="project" value="UniProtKB-UniRule"/>
</dbReference>
<evidence type="ECO:0000256" key="8">
    <source>
        <dbReference type="ARBA" id="ARBA00023154"/>
    </source>
</evidence>
<evidence type="ECO:0000256" key="2">
    <source>
        <dbReference type="ARBA" id="ARBA00005120"/>
    </source>
</evidence>
<reference evidence="16 17" key="1">
    <citation type="submission" date="2017-09" db="EMBL/GenBank/DDBJ databases">
        <title>Depth-based differentiation of microbial function through sediment-hosted aquifers and enrichment of novel symbionts in the deep terrestrial subsurface.</title>
        <authorList>
            <person name="Probst A.J."/>
            <person name="Ladd B."/>
            <person name="Jarett J.K."/>
            <person name="Geller-Mcgrath D.E."/>
            <person name="Sieber C.M."/>
            <person name="Emerson J.B."/>
            <person name="Anantharaman K."/>
            <person name="Thomas B.C."/>
            <person name="Malmstrom R."/>
            <person name="Stieglmeier M."/>
            <person name="Klingl A."/>
            <person name="Woyke T."/>
            <person name="Ryan C.M."/>
            <person name="Banfield J.F."/>
        </authorList>
    </citation>
    <scope>NUCLEOTIDE SEQUENCE [LARGE SCALE GENOMIC DNA]</scope>
    <source>
        <strain evidence="16">CG23_combo_of_CG06-09_8_20_14_all_48_7</strain>
    </source>
</reference>
<dbReference type="HAMAP" id="MF_00418">
    <property type="entry name" value="DapA"/>
    <property type="match status" value="1"/>
</dbReference>
<organism evidence="16 17">
    <name type="scientific">bacterium (Candidatus Ratteibacteria) CG23_combo_of_CG06-09_8_20_14_all_48_7</name>
    <dbReference type="NCBI Taxonomy" id="2014292"/>
    <lineage>
        <taxon>Bacteria</taxon>
        <taxon>Candidatus Ratteibacteria</taxon>
    </lineage>
</organism>
<evidence type="ECO:0000256" key="1">
    <source>
        <dbReference type="ARBA" id="ARBA00003294"/>
    </source>
</evidence>
<evidence type="ECO:0000256" key="12">
    <source>
        <dbReference type="HAMAP-Rule" id="MF_00418"/>
    </source>
</evidence>
<dbReference type="NCBIfam" id="TIGR00674">
    <property type="entry name" value="dapA"/>
    <property type="match status" value="1"/>
</dbReference>
<keyword evidence="10 12" id="KW-0704">Schiff base</keyword>
<evidence type="ECO:0000256" key="5">
    <source>
        <dbReference type="ARBA" id="ARBA00022490"/>
    </source>
</evidence>
<accession>A0A2G9YBN1</accession>
<dbReference type="GO" id="GO:0009089">
    <property type="term" value="P:lysine biosynthetic process via diaminopimelate"/>
    <property type="evidence" value="ECO:0007669"/>
    <property type="project" value="UniProtKB-UniRule"/>
</dbReference>
<dbReference type="InterPro" id="IPR002220">
    <property type="entry name" value="DapA-like"/>
</dbReference>
<dbReference type="UniPathway" id="UPA00034">
    <property type="reaction ID" value="UER00017"/>
</dbReference>
<dbReference type="GO" id="GO:0019877">
    <property type="term" value="P:diaminopimelate biosynthetic process"/>
    <property type="evidence" value="ECO:0007669"/>
    <property type="project" value="UniProtKB-UniRule"/>
</dbReference>
<evidence type="ECO:0000256" key="3">
    <source>
        <dbReference type="ARBA" id="ARBA00007592"/>
    </source>
</evidence>
<dbReference type="PANTHER" id="PTHR12128">
    <property type="entry name" value="DIHYDRODIPICOLINATE SYNTHASE"/>
    <property type="match status" value="1"/>
</dbReference>
<keyword evidence="9 12" id="KW-0456">Lyase</keyword>
<dbReference type="PANTHER" id="PTHR12128:SF66">
    <property type="entry name" value="4-HYDROXY-2-OXOGLUTARATE ALDOLASE, MITOCHONDRIAL"/>
    <property type="match status" value="1"/>
</dbReference>
<dbReference type="Proteomes" id="UP000230392">
    <property type="component" value="Unassembled WGS sequence"/>
</dbReference>
<dbReference type="Gene3D" id="3.20.20.70">
    <property type="entry name" value="Aldolase class I"/>
    <property type="match status" value="1"/>
</dbReference>
<keyword evidence="8 12" id="KW-0457">Lysine biosynthesis</keyword>
<name>A0A2G9YBN1_9BACT</name>
<comment type="caution">
    <text evidence="12">Lacks conserved residue(s) required for the propagation of feature annotation.</text>
</comment>
<feature type="binding site" evidence="12 15">
    <location>
        <position position="44"/>
    </location>
    <ligand>
        <name>pyruvate</name>
        <dbReference type="ChEBI" id="CHEBI:15361"/>
    </ligand>
</feature>
<dbReference type="SMART" id="SM01130">
    <property type="entry name" value="DHDPS"/>
    <property type="match status" value="1"/>
</dbReference>
<dbReference type="PIRSF" id="PIRSF001365">
    <property type="entry name" value="DHDPS"/>
    <property type="match status" value="1"/>
</dbReference>
<feature type="active site" description="Schiff-base intermediate with substrate" evidence="12 14">
    <location>
        <position position="160"/>
    </location>
</feature>
<evidence type="ECO:0000256" key="4">
    <source>
        <dbReference type="ARBA" id="ARBA00012086"/>
    </source>
</evidence>
<gene>
    <name evidence="12" type="primary">dapA</name>
    <name evidence="16" type="ORF">COX46_01045</name>
</gene>
<feature type="binding site" evidence="12 15">
    <location>
        <position position="200"/>
    </location>
    <ligand>
        <name>pyruvate</name>
        <dbReference type="ChEBI" id="CHEBI:15361"/>
    </ligand>
</feature>
<evidence type="ECO:0000256" key="11">
    <source>
        <dbReference type="ARBA" id="ARBA00047836"/>
    </source>
</evidence>
<evidence type="ECO:0000256" key="10">
    <source>
        <dbReference type="ARBA" id="ARBA00023270"/>
    </source>
</evidence>
<evidence type="ECO:0000256" key="6">
    <source>
        <dbReference type="ARBA" id="ARBA00022605"/>
    </source>
</evidence>
<evidence type="ECO:0000313" key="17">
    <source>
        <dbReference type="Proteomes" id="UP000230392"/>
    </source>
</evidence>
<evidence type="ECO:0000256" key="7">
    <source>
        <dbReference type="ARBA" id="ARBA00022915"/>
    </source>
</evidence>
<comment type="function">
    <text evidence="1 12">Catalyzes the condensation of (S)-aspartate-beta-semialdehyde [(S)-ASA] and pyruvate to 4-hydroxy-tetrahydrodipicolinate (HTPA).</text>
</comment>
<sequence>MFQGTLVALVTPFKKGKVDERRFGDLIEWQTREGIDGLVPCGCTGEAATLSFEEHQHLVEFTVEVVSGRRPVIAGTGSNNTREALELTRYAKKSGADAALIITPYYNKPTQAGLLLHYSTIARKVDIPIVIYNVPSRTGISIQPETVAELSRIKNIVAIKEASNSLDQVSAIKNLCGITILSGDDSLALPIMAVGGKGVISVAANVIPRETARMTSAFRGGDLETSQEIHNRYYPLFRALFYETNPIPVKTLLAWMGKVEPEWRSPLCAMGKENERRLRRVAEKLGILQ</sequence>
<dbReference type="GO" id="GO:0005829">
    <property type="term" value="C:cytosol"/>
    <property type="evidence" value="ECO:0007669"/>
    <property type="project" value="TreeGrafter"/>
</dbReference>
<feature type="active site" description="Proton donor/acceptor" evidence="12 14">
    <location>
        <position position="132"/>
    </location>
</feature>
<proteinExistence type="inferred from homology"/>
<dbReference type="Pfam" id="PF00701">
    <property type="entry name" value="DHDPS"/>
    <property type="match status" value="1"/>
</dbReference>
<comment type="subunit">
    <text evidence="12">Homotetramer; dimer of dimers.</text>
</comment>
<dbReference type="InterPro" id="IPR005263">
    <property type="entry name" value="DapA"/>
</dbReference>